<dbReference type="InterPro" id="IPR029058">
    <property type="entry name" value="AB_hydrolase_fold"/>
</dbReference>
<dbReference type="InterPro" id="IPR000073">
    <property type="entry name" value="AB_hydrolase_1"/>
</dbReference>
<accession>A0A919CI71</accession>
<protein>
    <submittedName>
        <fullName evidence="2">Hydrolase</fullName>
    </submittedName>
</protein>
<reference evidence="2 3" key="1">
    <citation type="journal article" date="2014" name="Int. J. Syst. Evol. Microbiol.">
        <title>Complete genome sequence of Corynebacterium casei LMG S-19264T (=DSM 44701T), isolated from a smear-ripened cheese.</title>
        <authorList>
            <consortium name="US DOE Joint Genome Institute (JGI-PGF)"/>
            <person name="Walter F."/>
            <person name="Albersmeier A."/>
            <person name="Kalinowski J."/>
            <person name="Ruckert C."/>
        </authorList>
    </citation>
    <scope>NUCLEOTIDE SEQUENCE [LARGE SCALE GENOMIC DNA]</scope>
    <source>
        <strain evidence="2 3">KCTC 19473</strain>
    </source>
</reference>
<dbReference type="EMBL" id="BMXL01000012">
    <property type="protein sequence ID" value="GHD27154.1"/>
    <property type="molecule type" value="Genomic_DNA"/>
</dbReference>
<feature type="domain" description="AB hydrolase-1" evidence="1">
    <location>
        <begin position="26"/>
        <end position="129"/>
    </location>
</feature>
<evidence type="ECO:0000313" key="2">
    <source>
        <dbReference type="EMBL" id="GHD27154.1"/>
    </source>
</evidence>
<organism evidence="2 3">
    <name type="scientific">Nocardiopsis kunsanensis</name>
    <dbReference type="NCBI Taxonomy" id="141693"/>
    <lineage>
        <taxon>Bacteria</taxon>
        <taxon>Bacillati</taxon>
        <taxon>Actinomycetota</taxon>
        <taxon>Actinomycetes</taxon>
        <taxon>Streptosporangiales</taxon>
        <taxon>Nocardiopsidaceae</taxon>
        <taxon>Nocardiopsis</taxon>
    </lineage>
</organism>
<dbReference type="RefSeq" id="WP_193518027.1">
    <property type="nucleotide sequence ID" value="NZ_BMXL01000012.1"/>
</dbReference>
<dbReference type="InterPro" id="IPR050228">
    <property type="entry name" value="Carboxylesterase_BioH"/>
</dbReference>
<dbReference type="PANTHER" id="PTHR43194">
    <property type="entry name" value="HYDROLASE ALPHA/BETA FOLD FAMILY"/>
    <property type="match status" value="1"/>
</dbReference>
<keyword evidence="3" id="KW-1185">Reference proteome</keyword>
<name>A0A919CI71_9ACTN</name>
<gene>
    <name evidence="2" type="ORF">GCM10007147_25970</name>
</gene>
<dbReference type="Pfam" id="PF00561">
    <property type="entry name" value="Abhydrolase_1"/>
    <property type="match status" value="1"/>
</dbReference>
<keyword evidence="2" id="KW-0378">Hydrolase</keyword>
<dbReference type="AlphaFoldDB" id="A0A919CI71"/>
<sequence length="244" mass="25989">MPANLTDGVVMRYADLRPGSPADAVPVLLLHGFGTNFEMNWKTAGWPQELESRGLRAIGPDLRGHGGSDKPTHGDAYLPERFSQDLVGLLDELGADRVDVVGYSMGSRLGWDLALRAPERVRRLVLGGFGPTDAFAGTDLNSLGEGGTPFDEVFRTVSALPGNDAAALAACARGQAARPFRPDPVPEGIPFLLVAGARDTLAVGAEQLARDRGGSHVEVPGRDHVNAVSSRTFRQAVVDFLVRR</sequence>
<dbReference type="PRINTS" id="PR00111">
    <property type="entry name" value="ABHYDROLASE"/>
</dbReference>
<dbReference type="PANTHER" id="PTHR43194:SF2">
    <property type="entry name" value="PEROXISOMAL MEMBRANE PROTEIN LPX1"/>
    <property type="match status" value="1"/>
</dbReference>
<comment type="caution">
    <text evidence="2">The sequence shown here is derived from an EMBL/GenBank/DDBJ whole genome shotgun (WGS) entry which is preliminary data.</text>
</comment>
<evidence type="ECO:0000313" key="3">
    <source>
        <dbReference type="Proteomes" id="UP000654947"/>
    </source>
</evidence>
<dbReference type="PRINTS" id="PR00412">
    <property type="entry name" value="EPOXHYDRLASE"/>
</dbReference>
<dbReference type="Proteomes" id="UP000654947">
    <property type="component" value="Unassembled WGS sequence"/>
</dbReference>
<dbReference type="InterPro" id="IPR000639">
    <property type="entry name" value="Epox_hydrolase-like"/>
</dbReference>
<dbReference type="Gene3D" id="3.40.50.1820">
    <property type="entry name" value="alpha/beta hydrolase"/>
    <property type="match status" value="1"/>
</dbReference>
<proteinExistence type="predicted"/>
<dbReference type="GO" id="GO:0016787">
    <property type="term" value="F:hydrolase activity"/>
    <property type="evidence" value="ECO:0007669"/>
    <property type="project" value="UniProtKB-KW"/>
</dbReference>
<dbReference type="SUPFAM" id="SSF53474">
    <property type="entry name" value="alpha/beta-Hydrolases"/>
    <property type="match status" value="1"/>
</dbReference>
<evidence type="ECO:0000259" key="1">
    <source>
        <dbReference type="Pfam" id="PF00561"/>
    </source>
</evidence>